<feature type="non-terminal residue" evidence="2">
    <location>
        <position position="173"/>
    </location>
</feature>
<evidence type="ECO:0000313" key="3">
    <source>
        <dbReference type="Proteomes" id="UP000676336"/>
    </source>
</evidence>
<feature type="compositionally biased region" description="Acidic residues" evidence="1">
    <location>
        <begin position="117"/>
        <end position="131"/>
    </location>
</feature>
<dbReference type="Proteomes" id="UP000676336">
    <property type="component" value="Unassembled WGS sequence"/>
</dbReference>
<comment type="caution">
    <text evidence="2">The sequence shown here is derived from an EMBL/GenBank/DDBJ whole genome shotgun (WGS) entry which is preliminary data.</text>
</comment>
<gene>
    <name evidence="2" type="ORF">SMN809_LOCUS71572</name>
</gene>
<dbReference type="AlphaFoldDB" id="A0A8S3HTQ9"/>
<evidence type="ECO:0000313" key="2">
    <source>
        <dbReference type="EMBL" id="CAF5189059.1"/>
    </source>
</evidence>
<dbReference type="EMBL" id="CAJOBI010323921">
    <property type="protein sequence ID" value="CAF5189059.1"/>
    <property type="molecule type" value="Genomic_DNA"/>
</dbReference>
<sequence length="173" mass="19867">MNQHQKINDLIETGRVRKKRRLHLQRTSYKYRIGLAKKDVERLTEAADHCLTEEENIEFECNESIITSHTNANRLNTAITTHDDQYSSSQNLHDASNIEEQILTSNRHSSNSSIDNSETDESFNTEIEDDDNNGKEDDSESIQNPTIVLHRCTNVLLGDACFDFLQLICRSQI</sequence>
<name>A0A8S3HTQ9_9BILA</name>
<feature type="compositionally biased region" description="Polar residues" evidence="1">
    <location>
        <begin position="105"/>
        <end position="116"/>
    </location>
</feature>
<evidence type="ECO:0000256" key="1">
    <source>
        <dbReference type="SAM" id="MobiDB-lite"/>
    </source>
</evidence>
<organism evidence="2 3">
    <name type="scientific">Rotaria magnacalcarata</name>
    <dbReference type="NCBI Taxonomy" id="392030"/>
    <lineage>
        <taxon>Eukaryota</taxon>
        <taxon>Metazoa</taxon>
        <taxon>Spiralia</taxon>
        <taxon>Gnathifera</taxon>
        <taxon>Rotifera</taxon>
        <taxon>Eurotatoria</taxon>
        <taxon>Bdelloidea</taxon>
        <taxon>Philodinida</taxon>
        <taxon>Philodinidae</taxon>
        <taxon>Rotaria</taxon>
    </lineage>
</organism>
<protein>
    <submittedName>
        <fullName evidence="2">Uncharacterized protein</fullName>
    </submittedName>
</protein>
<feature type="non-terminal residue" evidence="2">
    <location>
        <position position="1"/>
    </location>
</feature>
<feature type="region of interest" description="Disordered" evidence="1">
    <location>
        <begin position="105"/>
        <end position="142"/>
    </location>
</feature>
<reference evidence="2" key="1">
    <citation type="submission" date="2021-02" db="EMBL/GenBank/DDBJ databases">
        <authorList>
            <person name="Nowell W R."/>
        </authorList>
    </citation>
    <scope>NUCLEOTIDE SEQUENCE</scope>
</reference>
<accession>A0A8S3HTQ9</accession>
<proteinExistence type="predicted"/>